<evidence type="ECO:0000256" key="4">
    <source>
        <dbReference type="ARBA" id="ARBA00022679"/>
    </source>
</evidence>
<feature type="domain" description="Histidine kinase" evidence="7">
    <location>
        <begin position="417"/>
        <end position="641"/>
    </location>
</feature>
<dbReference type="RefSeq" id="WP_310320199.1">
    <property type="nucleotide sequence ID" value="NZ_JAVDWU010000009.1"/>
</dbReference>
<dbReference type="Pfam" id="PF08447">
    <property type="entry name" value="PAS_3"/>
    <property type="match status" value="2"/>
</dbReference>
<dbReference type="Gene3D" id="3.40.50.2300">
    <property type="match status" value="1"/>
</dbReference>
<dbReference type="InterPro" id="IPR052162">
    <property type="entry name" value="Sensor_kinase/Photoreceptor"/>
</dbReference>
<dbReference type="Pfam" id="PF00072">
    <property type="entry name" value="Response_reg"/>
    <property type="match status" value="1"/>
</dbReference>
<evidence type="ECO:0000256" key="3">
    <source>
        <dbReference type="ARBA" id="ARBA00022553"/>
    </source>
</evidence>
<evidence type="ECO:0000259" key="8">
    <source>
        <dbReference type="PROSITE" id="PS50110"/>
    </source>
</evidence>
<evidence type="ECO:0000313" key="11">
    <source>
        <dbReference type="EMBL" id="MDR7151938.1"/>
    </source>
</evidence>
<proteinExistence type="predicted"/>
<dbReference type="InterPro" id="IPR001610">
    <property type="entry name" value="PAC"/>
</dbReference>
<evidence type="ECO:0000313" key="12">
    <source>
        <dbReference type="Proteomes" id="UP001265700"/>
    </source>
</evidence>
<dbReference type="PROSITE" id="PS50110">
    <property type="entry name" value="RESPONSE_REGULATORY"/>
    <property type="match status" value="1"/>
</dbReference>
<dbReference type="Gene3D" id="1.10.287.130">
    <property type="match status" value="1"/>
</dbReference>
<dbReference type="SUPFAM" id="SSF55785">
    <property type="entry name" value="PYP-like sensor domain (PAS domain)"/>
    <property type="match status" value="3"/>
</dbReference>
<dbReference type="Pfam" id="PF00512">
    <property type="entry name" value="HisKA"/>
    <property type="match status" value="1"/>
</dbReference>
<dbReference type="PROSITE" id="PS50109">
    <property type="entry name" value="HIS_KIN"/>
    <property type="match status" value="1"/>
</dbReference>
<dbReference type="SMART" id="SM00086">
    <property type="entry name" value="PAC"/>
    <property type="match status" value="3"/>
</dbReference>
<dbReference type="InterPro" id="IPR000014">
    <property type="entry name" value="PAS"/>
</dbReference>
<dbReference type="PANTHER" id="PTHR43304">
    <property type="entry name" value="PHYTOCHROME-LIKE PROTEIN CPH1"/>
    <property type="match status" value="1"/>
</dbReference>
<dbReference type="InterPro" id="IPR001789">
    <property type="entry name" value="Sig_transdc_resp-reg_receiver"/>
</dbReference>
<dbReference type="NCBIfam" id="TIGR00229">
    <property type="entry name" value="sensory_box"/>
    <property type="match status" value="3"/>
</dbReference>
<feature type="domain" description="PAS" evidence="9">
    <location>
        <begin position="268"/>
        <end position="330"/>
    </location>
</feature>
<dbReference type="PANTHER" id="PTHR43304:SF1">
    <property type="entry name" value="PAC DOMAIN-CONTAINING PROTEIN"/>
    <property type="match status" value="1"/>
</dbReference>
<dbReference type="PRINTS" id="PR00344">
    <property type="entry name" value="BCTRLSENSOR"/>
</dbReference>
<dbReference type="InterPro" id="IPR004358">
    <property type="entry name" value="Sig_transdc_His_kin-like_C"/>
</dbReference>
<evidence type="ECO:0000259" key="10">
    <source>
        <dbReference type="PROSITE" id="PS50113"/>
    </source>
</evidence>
<dbReference type="SMART" id="SM00448">
    <property type="entry name" value="REC"/>
    <property type="match status" value="1"/>
</dbReference>
<dbReference type="InterPro" id="IPR036097">
    <property type="entry name" value="HisK_dim/P_sf"/>
</dbReference>
<dbReference type="InterPro" id="IPR036890">
    <property type="entry name" value="HATPase_C_sf"/>
</dbReference>
<feature type="domain" description="PAS" evidence="9">
    <location>
        <begin position="137"/>
        <end position="213"/>
    </location>
</feature>
<dbReference type="InterPro" id="IPR011006">
    <property type="entry name" value="CheY-like_superfamily"/>
</dbReference>
<dbReference type="InterPro" id="IPR000700">
    <property type="entry name" value="PAS-assoc_C"/>
</dbReference>
<keyword evidence="12" id="KW-1185">Reference proteome</keyword>
<dbReference type="PROSITE" id="PS50113">
    <property type="entry name" value="PAC"/>
    <property type="match status" value="3"/>
</dbReference>
<dbReference type="InterPro" id="IPR035965">
    <property type="entry name" value="PAS-like_dom_sf"/>
</dbReference>
<dbReference type="SMART" id="SM00387">
    <property type="entry name" value="HATPase_c"/>
    <property type="match status" value="1"/>
</dbReference>
<evidence type="ECO:0000256" key="5">
    <source>
        <dbReference type="ARBA" id="ARBA00022777"/>
    </source>
</evidence>
<evidence type="ECO:0000259" key="7">
    <source>
        <dbReference type="PROSITE" id="PS50109"/>
    </source>
</evidence>
<feature type="domain" description="PAC" evidence="10">
    <location>
        <begin position="344"/>
        <end position="397"/>
    </location>
</feature>
<dbReference type="Pfam" id="PF13426">
    <property type="entry name" value="PAS_9"/>
    <property type="match status" value="1"/>
</dbReference>
<name>A0ABU1WRK2_9BURK</name>
<feature type="domain" description="Response regulatory" evidence="8">
    <location>
        <begin position="668"/>
        <end position="785"/>
    </location>
</feature>
<dbReference type="InterPro" id="IPR013655">
    <property type="entry name" value="PAS_fold_3"/>
</dbReference>
<comment type="caution">
    <text evidence="11">The sequence shown here is derived from an EMBL/GenBank/DDBJ whole genome shotgun (WGS) entry which is preliminary data.</text>
</comment>
<reference evidence="11 12" key="1">
    <citation type="submission" date="2023-07" db="EMBL/GenBank/DDBJ databases">
        <title>Sorghum-associated microbial communities from plants grown in Nebraska, USA.</title>
        <authorList>
            <person name="Schachtman D."/>
        </authorList>
    </citation>
    <scope>NUCLEOTIDE SEQUENCE [LARGE SCALE GENOMIC DNA]</scope>
    <source>
        <strain evidence="11 12">4249</strain>
    </source>
</reference>
<dbReference type="EC" id="2.7.13.3" evidence="2"/>
<evidence type="ECO:0000259" key="9">
    <source>
        <dbReference type="PROSITE" id="PS50112"/>
    </source>
</evidence>
<dbReference type="InterPro" id="IPR003594">
    <property type="entry name" value="HATPase_dom"/>
</dbReference>
<feature type="domain" description="PAC" evidence="10">
    <location>
        <begin position="216"/>
        <end position="267"/>
    </location>
</feature>
<dbReference type="CDD" id="cd00130">
    <property type="entry name" value="PAS"/>
    <property type="match status" value="3"/>
</dbReference>
<keyword evidence="5" id="KW-0418">Kinase</keyword>
<dbReference type="SUPFAM" id="SSF52172">
    <property type="entry name" value="CheY-like"/>
    <property type="match status" value="1"/>
</dbReference>
<keyword evidence="4" id="KW-0808">Transferase</keyword>
<feature type="domain" description="PAC" evidence="10">
    <location>
        <begin position="83"/>
        <end position="136"/>
    </location>
</feature>
<evidence type="ECO:0000256" key="1">
    <source>
        <dbReference type="ARBA" id="ARBA00000085"/>
    </source>
</evidence>
<dbReference type="InterPro" id="IPR005467">
    <property type="entry name" value="His_kinase_dom"/>
</dbReference>
<dbReference type="CDD" id="cd00082">
    <property type="entry name" value="HisKA"/>
    <property type="match status" value="1"/>
</dbReference>
<accession>A0ABU1WRK2</accession>
<dbReference type="PROSITE" id="PS50112">
    <property type="entry name" value="PAS"/>
    <property type="match status" value="2"/>
</dbReference>
<dbReference type="CDD" id="cd00156">
    <property type="entry name" value="REC"/>
    <property type="match status" value="1"/>
</dbReference>
<comment type="catalytic activity">
    <reaction evidence="1">
        <text>ATP + protein L-histidine = ADP + protein N-phospho-L-histidine.</text>
        <dbReference type="EC" id="2.7.13.3"/>
    </reaction>
</comment>
<dbReference type="SUPFAM" id="SSF47384">
    <property type="entry name" value="Homodimeric domain of signal transducing histidine kinase"/>
    <property type="match status" value="1"/>
</dbReference>
<dbReference type="SMART" id="SM00091">
    <property type="entry name" value="PAS"/>
    <property type="match status" value="3"/>
</dbReference>
<dbReference type="EMBL" id="JAVDWU010000009">
    <property type="protein sequence ID" value="MDR7151938.1"/>
    <property type="molecule type" value="Genomic_DNA"/>
</dbReference>
<organism evidence="11 12">
    <name type="scientific">Hydrogenophaga palleronii</name>
    <dbReference type="NCBI Taxonomy" id="65655"/>
    <lineage>
        <taxon>Bacteria</taxon>
        <taxon>Pseudomonadati</taxon>
        <taxon>Pseudomonadota</taxon>
        <taxon>Betaproteobacteria</taxon>
        <taxon>Burkholderiales</taxon>
        <taxon>Comamonadaceae</taxon>
        <taxon>Hydrogenophaga</taxon>
    </lineage>
</organism>
<sequence>MTPPNSALHGDYSTLFSFLPIGAYRCNPAGEMVRVNPALVRLNGYDTEAELLGSVNDVALEWYVDPNRRVEFRRLLERDGFVRGFVSEIRRHRTRERIWVSEHAHIVRDADGRMLYYEGTVEDISAQVHAQNELRRSEEQLRLITSQVPGMVFVVHVAPDGQRQYRFVSSGVRDIYGIAPEDLMRDASLAAKFRHPEDLPLLERDMQMIRAGPVDLGGEFRIRMPDGSIKWVYRRSCAIPSDETGFLRVGVLLDITARKQAEAELHANEALWKLALESAGDGVWDWNLQTGEEFFSQGIKSMFGYTTDELPNFAEELDSRTHPDDLQQMQADRLAHFEGRAPTYRNEHRVRCKDGSWKWVLSRGMVIARDADGKPLRMIGTHTDITELKQAEAHQRALEMQLRESQKMEAIGTLAGGVAHDFNNLLAAILGNLALAQEDVGAHHPARESLGEIQRAAMRARQLVQQILTFSRRQTQELELQLLTPLVEEALGLLRSLLPAGVRLNARLPSTPLPVMADATQVQQVLMNLCTNAWQAMDNQAGDVTVALRVVDIDVAHALRLEGLTSGRYACLSVTDNGPGMDPDTLRRIFEPFFTTKPPGTGTGLGLAVVHGIVKTHRGAIDVSSAPGEGSRFDVYLPLATHAAVVSDALSPPVAAAPVPAPEAPVPHLVYIDDYDAMTFLAGRLLRKQGFKVTTFESGEAAVAWLAQHPGEPVDLLLTDQNMPGMSGVDVAREVRRLRPGLGVAIVSGHVSDKLLADAAEQGVLEVMGKQDSMDALGDAICALLGQMTTRSSP</sequence>
<keyword evidence="3 6" id="KW-0597">Phosphoprotein</keyword>
<feature type="modified residue" description="4-aspartylphosphate" evidence="6">
    <location>
        <position position="720"/>
    </location>
</feature>
<dbReference type="Proteomes" id="UP001265700">
    <property type="component" value="Unassembled WGS sequence"/>
</dbReference>
<dbReference type="InterPro" id="IPR003661">
    <property type="entry name" value="HisK_dim/P_dom"/>
</dbReference>
<gene>
    <name evidence="11" type="ORF">J2W49_003914</name>
</gene>
<dbReference type="Gene3D" id="3.30.565.10">
    <property type="entry name" value="Histidine kinase-like ATPase, C-terminal domain"/>
    <property type="match status" value="1"/>
</dbReference>
<evidence type="ECO:0000256" key="2">
    <source>
        <dbReference type="ARBA" id="ARBA00012438"/>
    </source>
</evidence>
<dbReference type="Gene3D" id="3.30.450.20">
    <property type="entry name" value="PAS domain"/>
    <property type="match status" value="3"/>
</dbReference>
<dbReference type="SMART" id="SM00388">
    <property type="entry name" value="HisKA"/>
    <property type="match status" value="1"/>
</dbReference>
<dbReference type="Pfam" id="PF02518">
    <property type="entry name" value="HATPase_c"/>
    <property type="match status" value="1"/>
</dbReference>
<dbReference type="SUPFAM" id="SSF55874">
    <property type="entry name" value="ATPase domain of HSP90 chaperone/DNA topoisomerase II/histidine kinase"/>
    <property type="match status" value="1"/>
</dbReference>
<evidence type="ECO:0000256" key="6">
    <source>
        <dbReference type="PROSITE-ProRule" id="PRU00169"/>
    </source>
</evidence>
<protein>
    <recommendedName>
        <fullName evidence="2">histidine kinase</fullName>
        <ecNumber evidence="2">2.7.13.3</ecNumber>
    </recommendedName>
</protein>